<evidence type="ECO:0000313" key="2">
    <source>
        <dbReference type="Proteomes" id="UP001152561"/>
    </source>
</evidence>
<evidence type="ECO:0000313" key="1">
    <source>
        <dbReference type="EMBL" id="KAJ8538551.1"/>
    </source>
</evidence>
<sequence>MLANESHLVALPVTSDKHCNQWRTEVFCERLDLSAAMPEEDEILVPNSGFSVEGPNKPMEVVYMKNIFRCSARFFRPSVSRSKSHNEPFEFAFMYGKHFYGDLIDLIMLQDFILNLLALLEFELHYRSVFDVAIDNSKRSMH</sequence>
<dbReference type="AlphaFoldDB" id="A0A9Q1LMC8"/>
<protein>
    <submittedName>
        <fullName evidence="1">Uncharacterized protein</fullName>
    </submittedName>
</protein>
<keyword evidence="2" id="KW-1185">Reference proteome</keyword>
<proteinExistence type="predicted"/>
<reference evidence="2" key="1">
    <citation type="journal article" date="2023" name="Proc. Natl. Acad. Sci. U.S.A.">
        <title>Genomic and structural basis for evolution of tropane alkaloid biosynthesis.</title>
        <authorList>
            <person name="Wanga Y.-J."/>
            <person name="Taina T."/>
            <person name="Yua J.-Y."/>
            <person name="Lia J."/>
            <person name="Xua B."/>
            <person name="Chenc J."/>
            <person name="D'Auriad J.C."/>
            <person name="Huanga J.-P."/>
            <person name="Huanga S.-X."/>
        </authorList>
    </citation>
    <scope>NUCLEOTIDE SEQUENCE [LARGE SCALE GENOMIC DNA]</scope>
    <source>
        <strain evidence="2">cv. KIB-2019</strain>
    </source>
</reference>
<comment type="caution">
    <text evidence="1">The sequence shown here is derived from an EMBL/GenBank/DDBJ whole genome shotgun (WGS) entry which is preliminary data.</text>
</comment>
<accession>A0A9Q1LMC8</accession>
<dbReference type="Proteomes" id="UP001152561">
    <property type="component" value="Unassembled WGS sequence"/>
</dbReference>
<name>A0A9Q1LMC8_9SOLA</name>
<gene>
    <name evidence="1" type="ORF">K7X08_027772</name>
</gene>
<organism evidence="1 2">
    <name type="scientific">Anisodus acutangulus</name>
    <dbReference type="NCBI Taxonomy" id="402998"/>
    <lineage>
        <taxon>Eukaryota</taxon>
        <taxon>Viridiplantae</taxon>
        <taxon>Streptophyta</taxon>
        <taxon>Embryophyta</taxon>
        <taxon>Tracheophyta</taxon>
        <taxon>Spermatophyta</taxon>
        <taxon>Magnoliopsida</taxon>
        <taxon>eudicotyledons</taxon>
        <taxon>Gunneridae</taxon>
        <taxon>Pentapetalae</taxon>
        <taxon>asterids</taxon>
        <taxon>lamiids</taxon>
        <taxon>Solanales</taxon>
        <taxon>Solanaceae</taxon>
        <taxon>Solanoideae</taxon>
        <taxon>Hyoscyameae</taxon>
        <taxon>Anisodus</taxon>
    </lineage>
</organism>
<dbReference type="EMBL" id="JAJAGQ010000017">
    <property type="protein sequence ID" value="KAJ8538551.1"/>
    <property type="molecule type" value="Genomic_DNA"/>
</dbReference>